<organism evidence="5 6">
    <name type="scientific">Lentisphaera profundi</name>
    <dbReference type="NCBI Taxonomy" id="1658616"/>
    <lineage>
        <taxon>Bacteria</taxon>
        <taxon>Pseudomonadati</taxon>
        <taxon>Lentisphaerota</taxon>
        <taxon>Lentisphaeria</taxon>
        <taxon>Lentisphaerales</taxon>
        <taxon>Lentisphaeraceae</taxon>
        <taxon>Lentisphaera</taxon>
    </lineage>
</organism>
<dbReference type="InterPro" id="IPR055170">
    <property type="entry name" value="GFO_IDH_MocA-like_dom"/>
</dbReference>
<feature type="domain" description="Gfo/Idh/MocA-like oxidoreductase N-terminal" evidence="3">
    <location>
        <begin position="14"/>
        <end position="127"/>
    </location>
</feature>
<dbReference type="EMBL" id="CP117812">
    <property type="protein sequence ID" value="WDE98488.1"/>
    <property type="molecule type" value="Genomic_DNA"/>
</dbReference>
<dbReference type="InterPro" id="IPR000683">
    <property type="entry name" value="Gfo/Idh/MocA-like_OxRdtase_N"/>
</dbReference>
<sequence>MSLNFQPQMPKKKFQIIIIGAGGIVRDSHLPAYKKAGFEVAGIFDLNQEAAQKLANEFAITQAFTSLEAAIEASDENTVWDMALPASVIMKVLEQLPDSSHLLIQKPMGENIEEAQVILDCVKRKKIQGGINFQLRYAPLAIGARDLLEQGALGDLLDMEIKVTCHTPWGLWDFLKGLPRMEILYHSIHYVDLVRSFMGEPKRILAHTVGHPDTEGIASTRTCIIMEYAKNKRAIINTNHDHKFGPELMESYVKWEGTQGAIKAQIGVNMDYPKGRPDYFRYCLLSENDTPTWKEEELPGTWFPDAFIGPMADLMRLKNGEINSMPTSFEDAFQTMNCVEKAYGSTE</sequence>
<evidence type="ECO:0000256" key="2">
    <source>
        <dbReference type="ARBA" id="ARBA00023002"/>
    </source>
</evidence>
<dbReference type="Pfam" id="PF22725">
    <property type="entry name" value="GFO_IDH_MocA_C3"/>
    <property type="match status" value="1"/>
</dbReference>
<evidence type="ECO:0000259" key="4">
    <source>
        <dbReference type="Pfam" id="PF22725"/>
    </source>
</evidence>
<evidence type="ECO:0000313" key="6">
    <source>
        <dbReference type="Proteomes" id="UP001214250"/>
    </source>
</evidence>
<keyword evidence="6" id="KW-1185">Reference proteome</keyword>
<dbReference type="InterPro" id="IPR051317">
    <property type="entry name" value="Gfo/Idh/MocA_oxidoreduct"/>
</dbReference>
<name>A0ABY7W2I0_9BACT</name>
<proteinExistence type="inferred from homology"/>
<accession>A0ABY7W2I0</accession>
<dbReference type="InterPro" id="IPR036291">
    <property type="entry name" value="NAD(P)-bd_dom_sf"/>
</dbReference>
<dbReference type="SUPFAM" id="SSF55347">
    <property type="entry name" value="Glyceraldehyde-3-phosphate dehydrogenase-like, C-terminal domain"/>
    <property type="match status" value="1"/>
</dbReference>
<dbReference type="Proteomes" id="UP001214250">
    <property type="component" value="Chromosome 2"/>
</dbReference>
<gene>
    <name evidence="5" type="ORF">PQO03_11610</name>
</gene>
<evidence type="ECO:0000259" key="3">
    <source>
        <dbReference type="Pfam" id="PF01408"/>
    </source>
</evidence>
<comment type="similarity">
    <text evidence="1">Belongs to the Gfo/Idh/MocA family.</text>
</comment>
<dbReference type="Gene3D" id="3.30.360.10">
    <property type="entry name" value="Dihydrodipicolinate Reductase, domain 2"/>
    <property type="match status" value="1"/>
</dbReference>
<dbReference type="SUPFAM" id="SSF51735">
    <property type="entry name" value="NAD(P)-binding Rossmann-fold domains"/>
    <property type="match status" value="1"/>
</dbReference>
<protein>
    <submittedName>
        <fullName evidence="5">Gfo/Idh/MocA family oxidoreductase</fullName>
    </submittedName>
</protein>
<dbReference type="Pfam" id="PF01408">
    <property type="entry name" value="GFO_IDH_MocA"/>
    <property type="match status" value="1"/>
</dbReference>
<evidence type="ECO:0000256" key="1">
    <source>
        <dbReference type="ARBA" id="ARBA00010928"/>
    </source>
</evidence>
<dbReference type="RefSeq" id="WP_274153359.1">
    <property type="nucleotide sequence ID" value="NZ_CP117812.1"/>
</dbReference>
<keyword evidence="2" id="KW-0560">Oxidoreductase</keyword>
<dbReference type="PANTHER" id="PTHR43708">
    <property type="entry name" value="CONSERVED EXPRESSED OXIDOREDUCTASE (EUROFUNG)"/>
    <property type="match status" value="1"/>
</dbReference>
<dbReference type="Gene3D" id="3.40.50.720">
    <property type="entry name" value="NAD(P)-binding Rossmann-like Domain"/>
    <property type="match status" value="1"/>
</dbReference>
<evidence type="ECO:0000313" key="5">
    <source>
        <dbReference type="EMBL" id="WDE98488.1"/>
    </source>
</evidence>
<feature type="domain" description="GFO/IDH/MocA-like oxidoreductase" evidence="4">
    <location>
        <begin position="144"/>
        <end position="260"/>
    </location>
</feature>
<dbReference type="PANTHER" id="PTHR43708:SF5">
    <property type="entry name" value="CONSERVED EXPRESSED OXIDOREDUCTASE (EUROFUNG)-RELATED"/>
    <property type="match status" value="1"/>
</dbReference>
<reference evidence="5 6" key="1">
    <citation type="submission" date="2023-02" db="EMBL/GenBank/DDBJ databases">
        <title>Genome sequence of Lentisphaera profundi SAORIC-696.</title>
        <authorList>
            <person name="Kim e."/>
            <person name="Cho J.-C."/>
            <person name="Choi A."/>
            <person name="Kang I."/>
        </authorList>
    </citation>
    <scope>NUCLEOTIDE SEQUENCE [LARGE SCALE GENOMIC DNA]</scope>
    <source>
        <strain evidence="5 6">SAORIC-696</strain>
    </source>
</reference>